<reference evidence="1" key="1">
    <citation type="submission" date="2018-06" db="EMBL/GenBank/DDBJ databases">
        <authorList>
            <person name="Zhirakovskaya E."/>
        </authorList>
    </citation>
    <scope>NUCLEOTIDE SEQUENCE</scope>
</reference>
<organism evidence="1">
    <name type="scientific">hydrothermal vent metagenome</name>
    <dbReference type="NCBI Taxonomy" id="652676"/>
    <lineage>
        <taxon>unclassified sequences</taxon>
        <taxon>metagenomes</taxon>
        <taxon>ecological metagenomes</taxon>
    </lineage>
</organism>
<name>A0A3B0XRQ9_9ZZZZ</name>
<protein>
    <submittedName>
        <fullName evidence="1">Uncharacterized protein</fullName>
    </submittedName>
</protein>
<evidence type="ECO:0000313" key="1">
    <source>
        <dbReference type="EMBL" id="VAW64579.1"/>
    </source>
</evidence>
<dbReference type="EMBL" id="UOFI01000056">
    <property type="protein sequence ID" value="VAW64579.1"/>
    <property type="molecule type" value="Genomic_DNA"/>
</dbReference>
<gene>
    <name evidence="1" type="ORF">MNBD_GAMMA09-946</name>
</gene>
<dbReference type="AlphaFoldDB" id="A0A3B0XRQ9"/>
<accession>A0A3B0XRQ9</accession>
<proteinExistence type="predicted"/>
<sequence>MKKTFILYNIIILHMLCHSAFVSSNTDNIEFSRILSLHTPTIKSSGQIEVARLKVIDAVTARKNLRKYNTSIAGYPVDQHLSALTTEERALVFKVLLNHTSYSSRLVRCKNNYFIGFRFSGQATNKAHGKIEFALGIPCNQAIWAIPSGAENILLGSILKKDSARQITDIFSKHEIQE</sequence>